<evidence type="ECO:0000256" key="8">
    <source>
        <dbReference type="SAM" id="MobiDB-lite"/>
    </source>
</evidence>
<keyword evidence="11" id="KW-1185">Reference proteome</keyword>
<evidence type="ECO:0000313" key="11">
    <source>
        <dbReference type="Proteomes" id="UP000734854"/>
    </source>
</evidence>
<comment type="subcellular location">
    <subcellularLocation>
        <location evidence="1">Endoplasmic reticulum membrane</location>
        <topology evidence="1">Multi-pass membrane protein</topology>
    </subcellularLocation>
</comment>
<evidence type="ECO:0000313" key="10">
    <source>
        <dbReference type="EMBL" id="KAG6517510.1"/>
    </source>
</evidence>
<keyword evidence="4 9" id="KW-0812">Transmembrane</keyword>
<evidence type="ECO:0000256" key="6">
    <source>
        <dbReference type="ARBA" id="ARBA00022989"/>
    </source>
</evidence>
<evidence type="ECO:0000256" key="2">
    <source>
        <dbReference type="ARBA" id="ARBA00007715"/>
    </source>
</evidence>
<reference evidence="10 11" key="1">
    <citation type="submission" date="2020-08" db="EMBL/GenBank/DDBJ databases">
        <title>Plant Genome Project.</title>
        <authorList>
            <person name="Zhang R.-G."/>
        </authorList>
    </citation>
    <scope>NUCLEOTIDE SEQUENCE [LARGE SCALE GENOMIC DNA]</scope>
    <source>
        <tissue evidence="10">Rhizome</tissue>
    </source>
</reference>
<dbReference type="Proteomes" id="UP000734854">
    <property type="component" value="Unassembled WGS sequence"/>
</dbReference>
<feature type="region of interest" description="Disordered" evidence="8">
    <location>
        <begin position="226"/>
        <end position="246"/>
    </location>
</feature>
<evidence type="ECO:0000256" key="4">
    <source>
        <dbReference type="ARBA" id="ARBA00022692"/>
    </source>
</evidence>
<protein>
    <recommendedName>
        <fullName evidence="3">ER membrane protein complex subunit 4</fullName>
    </recommendedName>
</protein>
<proteinExistence type="inferred from homology"/>
<dbReference type="EMBL" id="JACMSC010000006">
    <property type="protein sequence ID" value="KAG6517510.1"/>
    <property type="molecule type" value="Genomic_DNA"/>
</dbReference>
<dbReference type="InterPro" id="IPR009445">
    <property type="entry name" value="TMEM85/Emc4"/>
</dbReference>
<organism evidence="10 11">
    <name type="scientific">Zingiber officinale</name>
    <name type="common">Ginger</name>
    <name type="synonym">Amomum zingiber</name>
    <dbReference type="NCBI Taxonomy" id="94328"/>
    <lineage>
        <taxon>Eukaryota</taxon>
        <taxon>Viridiplantae</taxon>
        <taxon>Streptophyta</taxon>
        <taxon>Embryophyta</taxon>
        <taxon>Tracheophyta</taxon>
        <taxon>Spermatophyta</taxon>
        <taxon>Magnoliopsida</taxon>
        <taxon>Liliopsida</taxon>
        <taxon>Zingiberales</taxon>
        <taxon>Zingiberaceae</taxon>
        <taxon>Zingiber</taxon>
    </lineage>
</organism>
<feature type="transmembrane region" description="Helical" evidence="9">
    <location>
        <begin position="318"/>
        <end position="338"/>
    </location>
</feature>
<feature type="transmembrane region" description="Helical" evidence="9">
    <location>
        <begin position="273"/>
        <end position="298"/>
    </location>
</feature>
<keyword evidence="7 9" id="KW-0472">Membrane</keyword>
<comment type="similarity">
    <text evidence="2">Belongs to the EMC4 family.</text>
</comment>
<evidence type="ECO:0000256" key="1">
    <source>
        <dbReference type="ARBA" id="ARBA00004477"/>
    </source>
</evidence>
<sequence>MEDLGEGPKEDRQIRGTPTGAYESRESIDVLERKKEQGAKPSSHRLIIRCRALARNHPSLEQTAGWHLRGFELEVINFLDRRFSLSWLNLELLLSIFPSSSPLTDDCSFQPWVNGKGIVVRSGRRALVDGNLVAQFYCFEDVTIPVGSSYGLSSDALIVKVFQAPHLGPGSPTDPRKAFRIYRLIARRAEVGMEKGKGVARRWAVEFADNSSYSLPSDIPDPLGFTRSSSDPVLPSDDANASRQKKDAEAAWKAQKAWEVAQAPFKNLLMMGFMMWMAGSTVHLFSIGITFSALWQPISALQGVGKVFEPYKDPRVDTLAPKLLFIALNLAAMALGVWKLNSLGLLPTHASDWVSSLPTAPEVEYSSGGLPFH</sequence>
<dbReference type="Pfam" id="PF06417">
    <property type="entry name" value="EMC4"/>
    <property type="match status" value="1"/>
</dbReference>
<evidence type="ECO:0000256" key="9">
    <source>
        <dbReference type="SAM" id="Phobius"/>
    </source>
</evidence>
<evidence type="ECO:0000256" key="7">
    <source>
        <dbReference type="ARBA" id="ARBA00023136"/>
    </source>
</evidence>
<name>A0A8J5HI70_ZINOF</name>
<dbReference type="PANTHER" id="PTHR19315">
    <property type="entry name" value="ER MEMBRANE PROTEIN COMPLEX SUBUNIT 4"/>
    <property type="match status" value="1"/>
</dbReference>
<evidence type="ECO:0000256" key="5">
    <source>
        <dbReference type="ARBA" id="ARBA00022824"/>
    </source>
</evidence>
<accession>A0A8J5HI70</accession>
<keyword evidence="6 9" id="KW-1133">Transmembrane helix</keyword>
<keyword evidence="5" id="KW-0256">Endoplasmic reticulum</keyword>
<feature type="region of interest" description="Disordered" evidence="8">
    <location>
        <begin position="1"/>
        <end position="28"/>
    </location>
</feature>
<gene>
    <name evidence="10" type="ORF">ZIOFF_020902</name>
</gene>
<evidence type="ECO:0000256" key="3">
    <source>
        <dbReference type="ARBA" id="ARBA00020820"/>
    </source>
</evidence>
<dbReference type="GO" id="GO:0005789">
    <property type="term" value="C:endoplasmic reticulum membrane"/>
    <property type="evidence" value="ECO:0007669"/>
    <property type="project" value="UniProtKB-SubCell"/>
</dbReference>
<comment type="caution">
    <text evidence="10">The sequence shown here is derived from an EMBL/GenBank/DDBJ whole genome shotgun (WGS) entry which is preliminary data.</text>
</comment>
<feature type="compositionally biased region" description="Basic and acidic residues" evidence="8">
    <location>
        <begin position="1"/>
        <end position="14"/>
    </location>
</feature>
<dbReference type="AlphaFoldDB" id="A0A8J5HI70"/>